<dbReference type="Pfam" id="PF00042">
    <property type="entry name" value="Globin"/>
    <property type="match status" value="1"/>
</dbReference>
<dbReference type="InterPro" id="IPR050056">
    <property type="entry name" value="Hemoglobin_oxygen_transport"/>
</dbReference>
<dbReference type="InterPro" id="IPR000971">
    <property type="entry name" value="Globin"/>
</dbReference>
<dbReference type="GO" id="GO:0005344">
    <property type="term" value="F:oxygen carrier activity"/>
    <property type="evidence" value="ECO:0007669"/>
    <property type="project" value="UniProtKB-KW"/>
</dbReference>
<dbReference type="GO" id="GO:0004601">
    <property type="term" value="F:peroxidase activity"/>
    <property type="evidence" value="ECO:0007669"/>
    <property type="project" value="TreeGrafter"/>
</dbReference>
<dbReference type="GO" id="GO:0031720">
    <property type="term" value="F:haptoglobin binding"/>
    <property type="evidence" value="ECO:0007669"/>
    <property type="project" value="TreeGrafter"/>
</dbReference>
<dbReference type="PANTHER" id="PTHR11442:SF91">
    <property type="entry name" value="EMBRYONIC ALPHA GLOBIN E1-RELATED"/>
    <property type="match status" value="1"/>
</dbReference>
<dbReference type="GO" id="GO:0072562">
    <property type="term" value="C:blood microparticle"/>
    <property type="evidence" value="ECO:0007669"/>
    <property type="project" value="TreeGrafter"/>
</dbReference>
<sequence>MSLTAKDRDVVKSFWGKISSKADAIGQEALGRMLAVYPQTKIYFPQWSDYSLGSAKVKKHGKNVMAAITDAVGKMDDLIGGLSSLSNLHAKVHLDPVNFKLISPLTSPQKCTWPWTSSLRLCLQPSLINTD</sequence>
<gene>
    <name evidence="3" type="primary">LOC109104660</name>
</gene>
<dbReference type="GeneID" id="109104660"/>
<dbReference type="GO" id="GO:0042744">
    <property type="term" value="P:hydrogen peroxide catabolic process"/>
    <property type="evidence" value="ECO:0007669"/>
    <property type="project" value="TreeGrafter"/>
</dbReference>
<evidence type="ECO:0000256" key="1">
    <source>
        <dbReference type="RuleBase" id="RU000356"/>
    </source>
</evidence>
<proteinExistence type="inferred from homology"/>
<dbReference type="GO" id="GO:0031838">
    <property type="term" value="C:haptoglobin-hemoglobin complex"/>
    <property type="evidence" value="ECO:0007669"/>
    <property type="project" value="TreeGrafter"/>
</dbReference>
<organism evidence="3">
    <name type="scientific">Cyprinus carpio</name>
    <name type="common">Common carp</name>
    <dbReference type="NCBI Taxonomy" id="7962"/>
    <lineage>
        <taxon>Eukaryota</taxon>
        <taxon>Metazoa</taxon>
        <taxon>Chordata</taxon>
        <taxon>Craniata</taxon>
        <taxon>Vertebrata</taxon>
        <taxon>Euteleostomi</taxon>
        <taxon>Actinopterygii</taxon>
        <taxon>Neopterygii</taxon>
        <taxon>Teleostei</taxon>
        <taxon>Ostariophysi</taxon>
        <taxon>Cypriniformes</taxon>
        <taxon>Cyprinidae</taxon>
        <taxon>Cyprininae</taxon>
        <taxon>Cyprinus</taxon>
    </lineage>
</organism>
<feature type="domain" description="Globin" evidence="2">
    <location>
        <begin position="2"/>
        <end position="131"/>
    </location>
</feature>
<keyword evidence="1" id="KW-0408">Iron</keyword>
<dbReference type="AlphaFoldDB" id="A0A9Q9W2I9"/>
<keyword evidence="1" id="KW-0561">Oxygen transport</keyword>
<comment type="similarity">
    <text evidence="1">Belongs to the globin family.</text>
</comment>
<keyword evidence="1" id="KW-0349">Heme</keyword>
<dbReference type="PROSITE" id="PS01033">
    <property type="entry name" value="GLOBIN"/>
    <property type="match status" value="1"/>
</dbReference>
<accession>A0A9Q9W2I9</accession>
<name>A0A9Q9W2I9_CYPCA</name>
<evidence type="ECO:0000313" key="3">
    <source>
        <dbReference type="RefSeq" id="XP_042575637.1"/>
    </source>
</evidence>
<dbReference type="GO" id="GO:0020037">
    <property type="term" value="F:heme binding"/>
    <property type="evidence" value="ECO:0007669"/>
    <property type="project" value="InterPro"/>
</dbReference>
<dbReference type="GO" id="GO:0043177">
    <property type="term" value="F:organic acid binding"/>
    <property type="evidence" value="ECO:0007669"/>
    <property type="project" value="TreeGrafter"/>
</dbReference>
<dbReference type="RefSeq" id="XP_042575637.1">
    <property type="nucleotide sequence ID" value="XM_042719703.1"/>
</dbReference>
<reference evidence="3" key="1">
    <citation type="submission" date="2025-08" db="UniProtKB">
        <authorList>
            <consortium name="RefSeq"/>
        </authorList>
    </citation>
    <scope>IDENTIFICATION</scope>
    <source>
        <tissue evidence="3">Muscle</tissue>
    </source>
</reference>
<dbReference type="GO" id="GO:0005833">
    <property type="term" value="C:hemoglobin complex"/>
    <property type="evidence" value="ECO:0007669"/>
    <property type="project" value="TreeGrafter"/>
</dbReference>
<dbReference type="PANTHER" id="PTHR11442">
    <property type="entry name" value="HEMOGLOBIN FAMILY MEMBER"/>
    <property type="match status" value="1"/>
</dbReference>
<evidence type="ECO:0000259" key="2">
    <source>
        <dbReference type="PROSITE" id="PS01033"/>
    </source>
</evidence>
<dbReference type="GO" id="GO:0019825">
    <property type="term" value="F:oxygen binding"/>
    <property type="evidence" value="ECO:0007669"/>
    <property type="project" value="TreeGrafter"/>
</dbReference>
<dbReference type="Proteomes" id="UP001155660">
    <property type="component" value="Chromosome B3"/>
</dbReference>
<keyword evidence="1" id="KW-0813">Transport</keyword>
<keyword evidence="1" id="KW-0479">Metal-binding</keyword>
<protein>
    <submittedName>
        <fullName evidence="3">Hemoglobin subunit alpha-like isoform X2</fullName>
    </submittedName>
</protein>